<keyword evidence="9 10" id="KW-0998">Cell outer membrane</keyword>
<dbReference type="OrthoDB" id="183532at2"/>
<feature type="domain" description="TonB-dependent receptor-like beta-barrel" evidence="12">
    <location>
        <begin position="174"/>
        <end position="597"/>
    </location>
</feature>
<dbReference type="GO" id="GO:0015344">
    <property type="term" value="F:siderophore uptake transmembrane transporter activity"/>
    <property type="evidence" value="ECO:0007669"/>
    <property type="project" value="TreeGrafter"/>
</dbReference>
<dbReference type="Pfam" id="PF07715">
    <property type="entry name" value="Plug"/>
    <property type="match status" value="1"/>
</dbReference>
<name>A0A4Y9SJ03_9BURK</name>
<dbReference type="Gene3D" id="2.170.130.10">
    <property type="entry name" value="TonB-dependent receptor, plug domain"/>
    <property type="match status" value="1"/>
</dbReference>
<keyword evidence="3 10" id="KW-0813">Transport</keyword>
<keyword evidence="6 11" id="KW-0798">TonB box</keyword>
<evidence type="ECO:0000256" key="3">
    <source>
        <dbReference type="ARBA" id="ARBA00022448"/>
    </source>
</evidence>
<evidence type="ECO:0000256" key="2">
    <source>
        <dbReference type="ARBA" id="ARBA00009810"/>
    </source>
</evidence>
<dbReference type="InterPro" id="IPR012910">
    <property type="entry name" value="Plug_dom"/>
</dbReference>
<comment type="caution">
    <text evidence="14">The sequence shown here is derived from an EMBL/GenBank/DDBJ whole genome shotgun (WGS) entry which is preliminary data.</text>
</comment>
<proteinExistence type="inferred from homology"/>
<dbReference type="Gene3D" id="2.40.170.20">
    <property type="entry name" value="TonB-dependent receptor, beta-barrel domain"/>
    <property type="match status" value="1"/>
</dbReference>
<evidence type="ECO:0000313" key="14">
    <source>
        <dbReference type="EMBL" id="TFW22059.1"/>
    </source>
</evidence>
<dbReference type="InterPro" id="IPR039426">
    <property type="entry name" value="TonB-dep_rcpt-like"/>
</dbReference>
<dbReference type="AlphaFoldDB" id="A0A4Y9SJ03"/>
<protein>
    <submittedName>
        <fullName evidence="14">TonB-dependent receptor</fullName>
    </submittedName>
</protein>
<evidence type="ECO:0000256" key="6">
    <source>
        <dbReference type="ARBA" id="ARBA00023077"/>
    </source>
</evidence>
<evidence type="ECO:0000256" key="10">
    <source>
        <dbReference type="PROSITE-ProRule" id="PRU01360"/>
    </source>
</evidence>
<keyword evidence="8 14" id="KW-0675">Receptor</keyword>
<dbReference type="InterPro" id="IPR037066">
    <property type="entry name" value="Plug_dom_sf"/>
</dbReference>
<keyword evidence="4 10" id="KW-1134">Transmembrane beta strand</keyword>
<dbReference type="PROSITE" id="PS52016">
    <property type="entry name" value="TONB_DEPENDENT_REC_3"/>
    <property type="match status" value="1"/>
</dbReference>
<dbReference type="PANTHER" id="PTHR30069:SF27">
    <property type="entry name" value="BLL4766 PROTEIN"/>
    <property type="match status" value="1"/>
</dbReference>
<gene>
    <name evidence="14" type="ORF">E4L96_08430</name>
</gene>
<dbReference type="PANTHER" id="PTHR30069">
    <property type="entry name" value="TONB-DEPENDENT OUTER MEMBRANE RECEPTOR"/>
    <property type="match status" value="1"/>
</dbReference>
<dbReference type="InterPro" id="IPR000531">
    <property type="entry name" value="Beta-barrel_TonB"/>
</dbReference>
<organism evidence="14 15">
    <name type="scientific">Zemynaea arenosa</name>
    <dbReference type="NCBI Taxonomy" id="2561931"/>
    <lineage>
        <taxon>Bacteria</taxon>
        <taxon>Pseudomonadati</taxon>
        <taxon>Pseudomonadota</taxon>
        <taxon>Betaproteobacteria</taxon>
        <taxon>Burkholderiales</taxon>
        <taxon>Oxalobacteraceae</taxon>
        <taxon>Telluria group</taxon>
        <taxon>Zemynaea</taxon>
    </lineage>
</organism>
<keyword evidence="7 10" id="KW-0472">Membrane</keyword>
<dbReference type="GO" id="GO:0009279">
    <property type="term" value="C:cell outer membrane"/>
    <property type="evidence" value="ECO:0007669"/>
    <property type="project" value="UniProtKB-SubCell"/>
</dbReference>
<evidence type="ECO:0000256" key="5">
    <source>
        <dbReference type="ARBA" id="ARBA00022692"/>
    </source>
</evidence>
<accession>A0A4Y9SJ03</accession>
<feature type="domain" description="TonB-dependent receptor plug" evidence="13">
    <location>
        <begin position="42"/>
        <end position="151"/>
    </location>
</feature>
<comment type="similarity">
    <text evidence="2 10 11">Belongs to the TonB-dependent receptor family.</text>
</comment>
<reference evidence="14 15" key="1">
    <citation type="submission" date="2019-03" db="EMBL/GenBank/DDBJ databases">
        <title>Draft Genome Sequence of Massilia arenosa sp. nov., a Novel Massilia Species Isolated from a Sandy-loam Maize Soil.</title>
        <authorList>
            <person name="Raths R."/>
            <person name="Peta V."/>
            <person name="Bucking H."/>
        </authorList>
    </citation>
    <scope>NUCLEOTIDE SEQUENCE [LARGE SCALE GENOMIC DNA]</scope>
    <source>
        <strain evidence="14 15">MC02</strain>
    </source>
</reference>
<comment type="subcellular location">
    <subcellularLocation>
        <location evidence="1 10">Cell outer membrane</location>
        <topology evidence="1 10">Multi-pass membrane protein</topology>
    </subcellularLocation>
</comment>
<evidence type="ECO:0000256" key="8">
    <source>
        <dbReference type="ARBA" id="ARBA00023170"/>
    </source>
</evidence>
<dbReference type="GO" id="GO:0044718">
    <property type="term" value="P:siderophore transmembrane transport"/>
    <property type="evidence" value="ECO:0007669"/>
    <property type="project" value="TreeGrafter"/>
</dbReference>
<dbReference type="SUPFAM" id="SSF56935">
    <property type="entry name" value="Porins"/>
    <property type="match status" value="1"/>
</dbReference>
<evidence type="ECO:0000256" key="4">
    <source>
        <dbReference type="ARBA" id="ARBA00022452"/>
    </source>
</evidence>
<evidence type="ECO:0000256" key="1">
    <source>
        <dbReference type="ARBA" id="ARBA00004571"/>
    </source>
</evidence>
<keyword evidence="5 10" id="KW-0812">Transmembrane</keyword>
<keyword evidence="15" id="KW-1185">Reference proteome</keyword>
<dbReference type="EMBL" id="SPVF01000111">
    <property type="protein sequence ID" value="TFW22059.1"/>
    <property type="molecule type" value="Genomic_DNA"/>
</dbReference>
<sequence length="626" mass="68266">MSAAPARAAGEALAAPEDFASLSLEELTNIQITSVSRRSERLVDTPAPVYVIRGAEIRRAGASTLPEALRLAPNLQVARLDARNYAVTARGFNSAFENKLLVLIDGRTVYSPLFSGVYWDAQDVVLEDVDRIEVISGPGATIWGANAVNGVINIITRRAADTQGSQVSLGGGRDVRDGSVRYGGRAGGGYYRVYGKYAQGEDSETAAGRNTQTGWRRRQAGFRYDLPGLGGDLTLQGDAYHGSLHQAGTREIETGGANLLARHTRLLSGGSELRVQAYLDHTERDQPNAFIEHLDTFDLDLQHTLRLNAANLLIWGGGYRQARDHVTNGANFAFLPGDEILAWTNIYAQDELRLAATLRLNLGLKLERNSYTGTEKLPYLSVAWDVHPDHMLWASLSRAVRVPSRIDRDFYSPAAPAVVNGVPQYTIAGGPDFVSEVARVVQAGYRGQPRPSLSYAATLYYSEYSRLRTLEPNAAGPGAVFRNQANGTSYGIELSGTWSVTPRWRLTAGYTAQHLELELAPGSQDLAGSTGLANNDPRAWSSLRSSWDLTDDLELDAGLRHVGSLPRPSVPAYTAGDIRLGWRLRRDLELSVQALNLFADGHAEFGSAAGRSSWDRQLTARVTWRF</sequence>
<evidence type="ECO:0000259" key="13">
    <source>
        <dbReference type="Pfam" id="PF07715"/>
    </source>
</evidence>
<evidence type="ECO:0000256" key="7">
    <source>
        <dbReference type="ARBA" id="ARBA00023136"/>
    </source>
</evidence>
<evidence type="ECO:0000256" key="9">
    <source>
        <dbReference type="ARBA" id="ARBA00023237"/>
    </source>
</evidence>
<dbReference type="Proteomes" id="UP000298438">
    <property type="component" value="Unassembled WGS sequence"/>
</dbReference>
<evidence type="ECO:0000256" key="11">
    <source>
        <dbReference type="RuleBase" id="RU003357"/>
    </source>
</evidence>
<evidence type="ECO:0000313" key="15">
    <source>
        <dbReference type="Proteomes" id="UP000298438"/>
    </source>
</evidence>
<dbReference type="InterPro" id="IPR036942">
    <property type="entry name" value="Beta-barrel_TonB_sf"/>
</dbReference>
<evidence type="ECO:0000259" key="12">
    <source>
        <dbReference type="Pfam" id="PF00593"/>
    </source>
</evidence>
<dbReference type="Pfam" id="PF00593">
    <property type="entry name" value="TonB_dep_Rec_b-barrel"/>
    <property type="match status" value="1"/>
</dbReference>